<feature type="domain" description="Trypanosome variant surface glycoprotein B-type N-terminal" evidence="11">
    <location>
        <begin position="12"/>
        <end position="359"/>
    </location>
</feature>
<evidence type="ECO:0000256" key="3">
    <source>
        <dbReference type="ARBA" id="ARBA00022475"/>
    </source>
</evidence>
<name>A0A1J0R6Z3_9TRYP</name>
<dbReference type="Pfam" id="PF13206">
    <property type="entry name" value="VSG_B"/>
    <property type="match status" value="1"/>
</dbReference>
<evidence type="ECO:0000256" key="9">
    <source>
        <dbReference type="SAM" id="MobiDB-lite"/>
    </source>
</evidence>
<keyword evidence="6" id="KW-0472">Membrane</keyword>
<sequence length="360" mass="38799">MALSMWLNHSALTVAALLPLAETAANDNAAAHRVYCDLLTVTTTPYTASNLNDEPSTAFNTILAMNFSTSSDDWTAMFDTSQEEVSPKKPPEGKTPATDKETWAKMWPEWWAAGGRCVTEKMGKGDKTAYPPISKPAQKRQAHRELQKLIDATRQLVTQYQTVKTDLKTKKAQLDSYLTEALLGEGNTAGLPTAPKGIAAVTSWANACGANLPGKSIAADFLCACNNNADTTKQCSPLYTPHTWTSNIDVNTKWLLLKSSCKKPFPAALSAAAIHGALAAFAAQLQHKDNAGTKHTILGLSGDHQCTGAADKLCVDYTAYFDKTTGHTATKIPWKEKLEKAAATITELEAKALEGRNLAR</sequence>
<dbReference type="InterPro" id="IPR025932">
    <property type="entry name" value="Trypano_VSG_B_N_dom"/>
</dbReference>
<evidence type="ECO:0000256" key="7">
    <source>
        <dbReference type="ARBA" id="ARBA00023180"/>
    </source>
</evidence>
<evidence type="ECO:0000313" key="12">
    <source>
        <dbReference type="EMBL" id="APD73623.1"/>
    </source>
</evidence>
<evidence type="ECO:0000256" key="2">
    <source>
        <dbReference type="ARBA" id="ARBA00004609"/>
    </source>
</evidence>
<comment type="subcellular location">
    <subcellularLocation>
        <location evidence="2">Cell membrane</location>
        <topology evidence="2">Lipid-anchor</topology>
        <topology evidence="2">GPI-anchor</topology>
    </subcellularLocation>
</comment>
<keyword evidence="5 10" id="KW-0732">Signal</keyword>
<evidence type="ECO:0000259" key="11">
    <source>
        <dbReference type="Pfam" id="PF13206"/>
    </source>
</evidence>
<comment type="function">
    <text evidence="1">VSG forms a coat on the surface of the parasite. The trypanosome evades the immune response of the host by expressing a series of antigenically distinct VSGs from an estimated 1000 VSG genes.</text>
</comment>
<evidence type="ECO:0000256" key="1">
    <source>
        <dbReference type="ARBA" id="ARBA00002523"/>
    </source>
</evidence>
<evidence type="ECO:0000256" key="8">
    <source>
        <dbReference type="ARBA" id="ARBA00023288"/>
    </source>
</evidence>
<dbReference type="VEuPathDB" id="TriTrypDB:Tb427_000188900"/>
<reference evidence="12" key="1">
    <citation type="submission" date="2016-08" db="EMBL/GenBank/DDBJ databases">
        <title>VSG repertoire of Trypanosoma brucei EATRO 1125.</title>
        <authorList>
            <person name="Cross G.A."/>
        </authorList>
    </citation>
    <scope>NUCLEOTIDE SEQUENCE</scope>
    <source>
        <strain evidence="12">EATRO 1125</strain>
    </source>
</reference>
<dbReference type="GO" id="GO:0005886">
    <property type="term" value="C:plasma membrane"/>
    <property type="evidence" value="ECO:0007669"/>
    <property type="project" value="UniProtKB-SubCell"/>
</dbReference>
<proteinExistence type="predicted"/>
<accession>A0A1J0R6Z3</accession>
<keyword evidence="4" id="KW-0336">GPI-anchor</keyword>
<evidence type="ECO:0000256" key="6">
    <source>
        <dbReference type="ARBA" id="ARBA00023136"/>
    </source>
</evidence>
<feature type="region of interest" description="Disordered" evidence="9">
    <location>
        <begin position="79"/>
        <end position="99"/>
    </location>
</feature>
<keyword evidence="8" id="KW-0449">Lipoprotein</keyword>
<keyword evidence="7" id="KW-0325">Glycoprotein</keyword>
<protein>
    <submittedName>
        <fullName evidence="12">Variant surface glycoprotein 1125.1412</fullName>
    </submittedName>
</protein>
<dbReference type="GO" id="GO:0098552">
    <property type="term" value="C:side of membrane"/>
    <property type="evidence" value="ECO:0007669"/>
    <property type="project" value="UniProtKB-KW"/>
</dbReference>
<evidence type="ECO:0000256" key="5">
    <source>
        <dbReference type="ARBA" id="ARBA00022729"/>
    </source>
</evidence>
<feature type="compositionally biased region" description="Basic and acidic residues" evidence="9">
    <location>
        <begin position="85"/>
        <end position="99"/>
    </location>
</feature>
<dbReference type="EMBL" id="KX699667">
    <property type="protein sequence ID" value="APD73623.1"/>
    <property type="molecule type" value="Genomic_DNA"/>
</dbReference>
<evidence type="ECO:0000256" key="10">
    <source>
        <dbReference type="SAM" id="SignalP"/>
    </source>
</evidence>
<organism evidence="12">
    <name type="scientific">Trypanosoma brucei</name>
    <dbReference type="NCBI Taxonomy" id="5691"/>
    <lineage>
        <taxon>Eukaryota</taxon>
        <taxon>Discoba</taxon>
        <taxon>Euglenozoa</taxon>
        <taxon>Kinetoplastea</taxon>
        <taxon>Metakinetoplastina</taxon>
        <taxon>Trypanosomatida</taxon>
        <taxon>Trypanosomatidae</taxon>
        <taxon>Trypanosoma</taxon>
    </lineage>
</organism>
<dbReference type="AlphaFoldDB" id="A0A1J0R6Z3"/>
<evidence type="ECO:0000256" key="4">
    <source>
        <dbReference type="ARBA" id="ARBA00022622"/>
    </source>
</evidence>
<keyword evidence="3" id="KW-1003">Cell membrane</keyword>
<feature type="signal peptide" evidence="10">
    <location>
        <begin position="1"/>
        <end position="23"/>
    </location>
</feature>
<feature type="chain" id="PRO_5012746259" evidence="10">
    <location>
        <begin position="24"/>
        <end position="360"/>
    </location>
</feature>